<dbReference type="SUPFAM" id="SSF53335">
    <property type="entry name" value="S-adenosyl-L-methionine-dependent methyltransferases"/>
    <property type="match status" value="2"/>
</dbReference>
<dbReference type="GO" id="GO:0032259">
    <property type="term" value="P:methylation"/>
    <property type="evidence" value="ECO:0007669"/>
    <property type="project" value="UniProtKB-KW"/>
</dbReference>
<feature type="domain" description="Methyltransferase type 11" evidence="4">
    <location>
        <begin position="354"/>
        <end position="398"/>
    </location>
</feature>
<evidence type="ECO:0000259" key="4">
    <source>
        <dbReference type="Pfam" id="PF08241"/>
    </source>
</evidence>
<dbReference type="Pfam" id="PF08241">
    <property type="entry name" value="Methyltransf_11"/>
    <property type="match status" value="1"/>
</dbReference>
<gene>
    <name evidence="5" type="ORF">F2P44_18315</name>
</gene>
<dbReference type="PANTHER" id="PTHR43464">
    <property type="entry name" value="METHYLTRANSFERASE"/>
    <property type="match status" value="1"/>
</dbReference>
<accession>A0ABX0NEL2</accession>
<protein>
    <submittedName>
        <fullName evidence="5">Methyltransferase domain-containing protein</fullName>
    </submittedName>
</protein>
<evidence type="ECO:0000256" key="3">
    <source>
        <dbReference type="ARBA" id="ARBA00022691"/>
    </source>
</evidence>
<dbReference type="Gene3D" id="3.40.50.150">
    <property type="entry name" value="Vaccinia Virus protein VP39"/>
    <property type="match status" value="2"/>
</dbReference>
<evidence type="ECO:0000256" key="2">
    <source>
        <dbReference type="ARBA" id="ARBA00022679"/>
    </source>
</evidence>
<organism evidence="5 6">
    <name type="scientific">Massilia frigida</name>
    <dbReference type="NCBI Taxonomy" id="2609281"/>
    <lineage>
        <taxon>Bacteria</taxon>
        <taxon>Pseudomonadati</taxon>
        <taxon>Pseudomonadota</taxon>
        <taxon>Betaproteobacteria</taxon>
        <taxon>Burkholderiales</taxon>
        <taxon>Oxalobacteraceae</taxon>
        <taxon>Telluria group</taxon>
        <taxon>Massilia</taxon>
    </lineage>
</organism>
<dbReference type="InterPro" id="IPR029063">
    <property type="entry name" value="SAM-dependent_MTases_sf"/>
</dbReference>
<keyword evidence="3" id="KW-0949">S-adenosyl-L-methionine</keyword>
<name>A0ABX0NEL2_9BURK</name>
<proteinExistence type="predicted"/>
<dbReference type="PANTHER" id="PTHR43464:SF19">
    <property type="entry name" value="UBIQUINONE BIOSYNTHESIS O-METHYLTRANSFERASE, MITOCHONDRIAL"/>
    <property type="match status" value="1"/>
</dbReference>
<comment type="caution">
    <text evidence="5">The sequence shown here is derived from an EMBL/GenBank/DDBJ whole genome shotgun (WGS) entry which is preliminary data.</text>
</comment>
<dbReference type="CDD" id="cd02440">
    <property type="entry name" value="AdoMet_MTases"/>
    <property type="match status" value="1"/>
</dbReference>
<dbReference type="GO" id="GO:0008168">
    <property type="term" value="F:methyltransferase activity"/>
    <property type="evidence" value="ECO:0007669"/>
    <property type="project" value="UniProtKB-KW"/>
</dbReference>
<dbReference type="Pfam" id="PF13489">
    <property type="entry name" value="Methyltransf_23"/>
    <property type="match status" value="1"/>
</dbReference>
<keyword evidence="6" id="KW-1185">Reference proteome</keyword>
<evidence type="ECO:0000313" key="5">
    <source>
        <dbReference type="EMBL" id="NHZ81214.1"/>
    </source>
</evidence>
<evidence type="ECO:0000313" key="6">
    <source>
        <dbReference type="Proteomes" id="UP000621455"/>
    </source>
</evidence>
<sequence>MSAVLSQIPPPQLRFMGESDASFMPVAEQLSATVLEQVGGRAVDLLDIGCGYGRLAYGLRQAGFGGSYRGFDILREHVEWLKEHFAAPDDGARFGFDFVNVHNARYNPGGLPLADVALPYAANSFDCVTAFSVFTHMEEDDVRTYLRRIHPLVRENGLWIATFFSLPDGFSLATQNPQMRYRLSEQVSEHAFIHNPAEPLHVIAYKEAFLRTLFAQEGWELVAHKGGSWLGDPAKGEFQDRFALRKRAVPVALAVAVAAPQPEPAAAPPSCNICGNQAFVPGPSGRMASSGAAPCCARCGALERHRVVRQIFLGMPIGYLDWRRGLQFSPDPAQHPAWYRSYEVSVYGGSGSLDIQAIARPDDSYDFITLSHVLECIPDDLAAFAELQRVLAPRGLLHIGFGGAQGRALSEDFEAAIDQHGNRHRYGRDVYQRFGCAAKGMGMLAVQGTDPATGVHDVAWLFVNHAPDVALLRGFLLAWDPELVILEQALP</sequence>
<dbReference type="EMBL" id="WHJG01000019">
    <property type="protein sequence ID" value="NHZ81214.1"/>
    <property type="molecule type" value="Genomic_DNA"/>
</dbReference>
<evidence type="ECO:0000256" key="1">
    <source>
        <dbReference type="ARBA" id="ARBA00022603"/>
    </source>
</evidence>
<dbReference type="InterPro" id="IPR013216">
    <property type="entry name" value="Methyltransf_11"/>
</dbReference>
<dbReference type="RefSeq" id="WP_167088542.1">
    <property type="nucleotide sequence ID" value="NZ_WHJG01000019.1"/>
</dbReference>
<dbReference type="Proteomes" id="UP000621455">
    <property type="component" value="Unassembled WGS sequence"/>
</dbReference>
<keyword evidence="1 5" id="KW-0489">Methyltransferase</keyword>
<reference evidence="5 6" key="1">
    <citation type="submission" date="2019-10" db="EMBL/GenBank/DDBJ databases">
        <title>Taxonomy of Antarctic Massilia spp.: description of Massilia rubra sp. nov., Massilia aquatica sp. nov., Massilia mucilaginosa sp. nov., Massilia frigida sp. nov. isolated from streams, lakes and regoliths.</title>
        <authorList>
            <person name="Holochova P."/>
            <person name="Sedlacek I."/>
            <person name="Kralova S."/>
            <person name="Maslanova I."/>
            <person name="Busse H.-J."/>
            <person name="Stankova E."/>
            <person name="Vrbovska V."/>
            <person name="Kovarovic V."/>
            <person name="Bartak M."/>
            <person name="Svec P."/>
            <person name="Pantucek R."/>
        </authorList>
    </citation>
    <scope>NUCLEOTIDE SEQUENCE [LARGE SCALE GENOMIC DNA]</scope>
    <source>
        <strain evidence="5 6">CCM 8695</strain>
    </source>
</reference>
<keyword evidence="2" id="KW-0808">Transferase</keyword>